<reference evidence="2" key="1">
    <citation type="submission" date="2020-10" db="EMBL/GenBank/DDBJ databases">
        <title>Genomic Encyclopedia of Type Strains, Phase IV (KMG-IV): sequencing the most valuable type-strain genomes for metagenomic binning, comparative biology and taxonomic classification.</title>
        <authorList>
            <person name="Goeker M."/>
        </authorList>
    </citation>
    <scope>NUCLEOTIDE SEQUENCE</scope>
    <source>
        <strain evidence="2">DSM 13886</strain>
    </source>
</reference>
<feature type="compositionally biased region" description="Low complexity" evidence="1">
    <location>
        <begin position="152"/>
        <end position="161"/>
    </location>
</feature>
<comment type="caution">
    <text evidence="2">The sequence shown here is derived from an EMBL/GenBank/DDBJ whole genome shotgun (WGS) entry which is preliminary data.</text>
</comment>
<dbReference type="EMBL" id="JADBEL010000027">
    <property type="protein sequence ID" value="MBE1556486.1"/>
    <property type="molecule type" value="Genomic_DNA"/>
</dbReference>
<keyword evidence="3" id="KW-1185">Reference proteome</keyword>
<accession>A0A927R4Q8</accession>
<feature type="compositionally biased region" description="Low complexity" evidence="1">
    <location>
        <begin position="197"/>
        <end position="209"/>
    </location>
</feature>
<evidence type="ECO:0008006" key="4">
    <source>
        <dbReference type="Google" id="ProtNLM"/>
    </source>
</evidence>
<proteinExistence type="predicted"/>
<feature type="compositionally biased region" description="Pro residues" evidence="1">
    <location>
        <begin position="210"/>
        <end position="221"/>
    </location>
</feature>
<gene>
    <name evidence="2" type="ORF">H4683_003611</name>
</gene>
<evidence type="ECO:0000313" key="3">
    <source>
        <dbReference type="Proteomes" id="UP000658225"/>
    </source>
</evidence>
<dbReference type="Proteomes" id="UP000658225">
    <property type="component" value="Unassembled WGS sequence"/>
</dbReference>
<protein>
    <recommendedName>
        <fullName evidence="4">Transporter</fullName>
    </recommendedName>
</protein>
<evidence type="ECO:0000256" key="1">
    <source>
        <dbReference type="SAM" id="MobiDB-lite"/>
    </source>
</evidence>
<dbReference type="RefSeq" id="WP_338062494.1">
    <property type="nucleotide sequence ID" value="NZ_JADBEL010000027.1"/>
</dbReference>
<organism evidence="2 3">
    <name type="scientific">Sporosarcina limicola</name>
    <dbReference type="NCBI Taxonomy" id="34101"/>
    <lineage>
        <taxon>Bacteria</taxon>
        <taxon>Bacillati</taxon>
        <taxon>Bacillota</taxon>
        <taxon>Bacilli</taxon>
        <taxon>Bacillales</taxon>
        <taxon>Caryophanaceae</taxon>
        <taxon>Sporosarcina</taxon>
    </lineage>
</organism>
<evidence type="ECO:0000313" key="2">
    <source>
        <dbReference type="EMBL" id="MBE1556486.1"/>
    </source>
</evidence>
<name>A0A927R4Q8_9BACL</name>
<feature type="region of interest" description="Disordered" evidence="1">
    <location>
        <begin position="152"/>
        <end position="225"/>
    </location>
</feature>
<sequence>MVNMQPGNNGEQQWYPQLPEGFEKQQAQRMAEHETAGWSPGMDMQGYGMQEQNMTDFAPQGFQQEAMGQQQGPMGFQQGPMVFQQEGMGFQQEPMGQQQEPMGFQQGPMGQQQEAMGFQQGPMGQQQEAMGFQQGPMGQQQEAMGFQQGPMGFQQGPMMPNFGPPPGFPPGQGMPDFGPPPGNQQWQSDPGMPWFGPPGTQGQQGQQGPQGPPPNFSPPYPAGGAQLLRVDPGAISGCLHRFTYVWLSRRQGFWFFPTFVGRTSVAGYRWRSRQRRWEYFGIDLNRIDSFSCF</sequence>
<dbReference type="AlphaFoldDB" id="A0A927R4Q8"/>